<feature type="transmembrane region" description="Helical" evidence="6">
    <location>
        <begin position="42"/>
        <end position="66"/>
    </location>
</feature>
<evidence type="ECO:0000256" key="3">
    <source>
        <dbReference type="ARBA" id="ARBA00022692"/>
    </source>
</evidence>
<dbReference type="Proteomes" id="UP001271640">
    <property type="component" value="Unassembled WGS sequence"/>
</dbReference>
<keyword evidence="3 6" id="KW-0812">Transmembrane</keyword>
<feature type="transmembrane region" description="Helical" evidence="6">
    <location>
        <begin position="358"/>
        <end position="376"/>
    </location>
</feature>
<dbReference type="InterPro" id="IPR036259">
    <property type="entry name" value="MFS_trans_sf"/>
</dbReference>
<dbReference type="InterPro" id="IPR050189">
    <property type="entry name" value="MFS_Efflux_Transporters"/>
</dbReference>
<dbReference type="Gene3D" id="1.20.1250.20">
    <property type="entry name" value="MFS general substrate transporter like domains"/>
    <property type="match status" value="1"/>
</dbReference>
<dbReference type="EMBL" id="VCDP01000015">
    <property type="protein sequence ID" value="MDX7998482.1"/>
    <property type="molecule type" value="Genomic_DNA"/>
</dbReference>
<feature type="transmembrane region" description="Helical" evidence="6">
    <location>
        <begin position="97"/>
        <end position="120"/>
    </location>
</feature>
<dbReference type="PROSITE" id="PS50850">
    <property type="entry name" value="MFS"/>
    <property type="match status" value="1"/>
</dbReference>
<feature type="transmembrane region" description="Helical" evidence="6">
    <location>
        <begin position="205"/>
        <end position="227"/>
    </location>
</feature>
<comment type="subcellular location">
    <subcellularLocation>
        <location evidence="1">Cell membrane</location>
        <topology evidence="1">Multi-pass membrane protein</topology>
    </subcellularLocation>
</comment>
<evidence type="ECO:0000256" key="1">
    <source>
        <dbReference type="ARBA" id="ARBA00004651"/>
    </source>
</evidence>
<protein>
    <submittedName>
        <fullName evidence="8">MFS transporter</fullName>
    </submittedName>
</protein>
<keyword evidence="4 6" id="KW-1133">Transmembrane helix</keyword>
<accession>A0ABU4SIJ6</accession>
<comment type="caution">
    <text evidence="8">The sequence shown here is derived from an EMBL/GenBank/DDBJ whole genome shotgun (WGS) entry which is preliminary data.</text>
</comment>
<keyword evidence="5 6" id="KW-0472">Membrane</keyword>
<feature type="transmembrane region" description="Helical" evidence="6">
    <location>
        <begin position="7"/>
        <end position="30"/>
    </location>
</feature>
<feature type="domain" description="Major facilitator superfamily (MFS) profile" evidence="7">
    <location>
        <begin position="6"/>
        <end position="385"/>
    </location>
</feature>
<dbReference type="PANTHER" id="PTHR43124:SF3">
    <property type="entry name" value="CHLORAMPHENICOL EFFLUX PUMP RV0191"/>
    <property type="match status" value="1"/>
</dbReference>
<name>A0ABU4SIJ6_9GAMM</name>
<keyword evidence="9" id="KW-1185">Reference proteome</keyword>
<evidence type="ECO:0000313" key="9">
    <source>
        <dbReference type="Proteomes" id="UP001271640"/>
    </source>
</evidence>
<feature type="transmembrane region" description="Helical" evidence="6">
    <location>
        <begin position="330"/>
        <end position="352"/>
    </location>
</feature>
<organism evidence="8 9">
    <name type="scientific">Xenorhabdus littoralis</name>
    <dbReference type="NCBI Taxonomy" id="2582835"/>
    <lineage>
        <taxon>Bacteria</taxon>
        <taxon>Pseudomonadati</taxon>
        <taxon>Pseudomonadota</taxon>
        <taxon>Gammaproteobacteria</taxon>
        <taxon>Enterobacterales</taxon>
        <taxon>Morganellaceae</taxon>
        <taxon>Xenorhabdus</taxon>
    </lineage>
</organism>
<dbReference type="InterPro" id="IPR020846">
    <property type="entry name" value="MFS_dom"/>
</dbReference>
<dbReference type="PANTHER" id="PTHR43124">
    <property type="entry name" value="PURINE EFFLUX PUMP PBUE"/>
    <property type="match status" value="1"/>
</dbReference>
<dbReference type="SUPFAM" id="SSF103473">
    <property type="entry name" value="MFS general substrate transporter"/>
    <property type="match status" value="1"/>
</dbReference>
<sequence>MQNKSSMLLLILSIAVFGVITTEIAVIGLLPQLEAQLNVTPTQVGFLVSIYAIVVAITGPFITLMLSGYNKKYVLLTILLIFIISNLIYAITDTFYLMLIFRIFPGLVHAVFFAVALVVATNSVPEEKSASANAKVFAGVAVGMVLGMPMSSFIAENLSLSAAFYFGAITCTLAFIGILVFMPSIPATKNVTFTEQLNVLRKGKLWLSIATVTLIFSAIFSSFSYIADYLTKITHLDNDLVSAMLILFGFCGLIGNFVFSRFLQKNILKTTYAYPMLLIFIYIQVWLLGFSPIAMCVLTIFWGGLHSAGLVVSQTWLMQEANEAPEFANSLYIAFSNLGITIGAITGGWFLSLFGVNTVMLSSILFAFMALLTVTIKNVTIKNSTHQNKVSC</sequence>
<feature type="transmembrane region" description="Helical" evidence="6">
    <location>
        <begin position="162"/>
        <end position="185"/>
    </location>
</feature>
<dbReference type="CDD" id="cd17324">
    <property type="entry name" value="MFS_NepI_like"/>
    <property type="match status" value="1"/>
</dbReference>
<feature type="transmembrane region" description="Helical" evidence="6">
    <location>
        <begin position="73"/>
        <end position="91"/>
    </location>
</feature>
<keyword evidence="2" id="KW-1003">Cell membrane</keyword>
<evidence type="ECO:0000313" key="8">
    <source>
        <dbReference type="EMBL" id="MDX7998482.1"/>
    </source>
</evidence>
<reference evidence="9" key="1">
    <citation type="journal article" date="2024" name="Toxins">
        <title>Genome Sequence Analysis of Native Xenorhabdus Strains Isolated from Entomopathogenic Nematodes in Argentina.</title>
        <authorList>
            <person name="Palma L."/>
            <person name="Frizzo L."/>
            <person name="Kaiser S."/>
            <person name="Berry C."/>
            <person name="Caballero P."/>
            <person name="Bode H.B."/>
            <person name="Del Valle E.E."/>
        </authorList>
    </citation>
    <scope>NUCLEOTIDE SEQUENCE [LARGE SCALE GENOMIC DNA]</scope>
    <source>
        <strain evidence="9">Reich</strain>
    </source>
</reference>
<dbReference type="Pfam" id="PF07690">
    <property type="entry name" value="MFS_1"/>
    <property type="match status" value="1"/>
</dbReference>
<evidence type="ECO:0000259" key="7">
    <source>
        <dbReference type="PROSITE" id="PS50850"/>
    </source>
</evidence>
<evidence type="ECO:0000256" key="2">
    <source>
        <dbReference type="ARBA" id="ARBA00022475"/>
    </source>
</evidence>
<evidence type="ECO:0000256" key="4">
    <source>
        <dbReference type="ARBA" id="ARBA00022989"/>
    </source>
</evidence>
<feature type="transmembrane region" description="Helical" evidence="6">
    <location>
        <begin position="132"/>
        <end position="150"/>
    </location>
</feature>
<gene>
    <name evidence="8" type="ORF">FE394_04540</name>
</gene>
<evidence type="ECO:0000256" key="6">
    <source>
        <dbReference type="SAM" id="Phobius"/>
    </source>
</evidence>
<evidence type="ECO:0000256" key="5">
    <source>
        <dbReference type="ARBA" id="ARBA00023136"/>
    </source>
</evidence>
<dbReference type="RefSeq" id="WP_319925222.1">
    <property type="nucleotide sequence ID" value="NZ_VCDP01000015.1"/>
</dbReference>
<feature type="transmembrane region" description="Helical" evidence="6">
    <location>
        <begin position="271"/>
        <end position="294"/>
    </location>
</feature>
<proteinExistence type="predicted"/>
<dbReference type="InterPro" id="IPR011701">
    <property type="entry name" value="MFS"/>
</dbReference>
<feature type="transmembrane region" description="Helical" evidence="6">
    <location>
        <begin position="239"/>
        <end position="259"/>
    </location>
</feature>